<dbReference type="InterPro" id="IPR016181">
    <property type="entry name" value="Acyl_CoA_acyltransferase"/>
</dbReference>
<evidence type="ECO:0000259" key="1">
    <source>
        <dbReference type="Pfam" id="PF00583"/>
    </source>
</evidence>
<dbReference type="InterPro" id="IPR000182">
    <property type="entry name" value="GNAT_dom"/>
</dbReference>
<evidence type="ECO:0000313" key="3">
    <source>
        <dbReference type="Proteomes" id="UP001500782"/>
    </source>
</evidence>
<reference evidence="3" key="1">
    <citation type="journal article" date="2019" name="Int. J. Syst. Evol. Microbiol.">
        <title>The Global Catalogue of Microorganisms (GCM) 10K type strain sequencing project: providing services to taxonomists for standard genome sequencing and annotation.</title>
        <authorList>
            <consortium name="The Broad Institute Genomics Platform"/>
            <consortium name="The Broad Institute Genome Sequencing Center for Infectious Disease"/>
            <person name="Wu L."/>
            <person name="Ma J."/>
        </authorList>
    </citation>
    <scope>NUCLEOTIDE SEQUENCE [LARGE SCALE GENOMIC DNA]</scope>
    <source>
        <strain evidence="3">JCM 9731</strain>
    </source>
</reference>
<comment type="caution">
    <text evidence="2">The sequence shown here is derived from an EMBL/GenBank/DDBJ whole genome shotgun (WGS) entry which is preliminary data.</text>
</comment>
<gene>
    <name evidence="2" type="ORF">GCM10008967_09900</name>
</gene>
<dbReference type="SUPFAM" id="SSF55729">
    <property type="entry name" value="Acyl-CoA N-acyltransferases (Nat)"/>
    <property type="match status" value="1"/>
</dbReference>
<accession>A0ABP3FQX2</accession>
<dbReference type="RefSeq" id="WP_343796898.1">
    <property type="nucleotide sequence ID" value="NZ_BAAADJ010000009.1"/>
</dbReference>
<keyword evidence="3" id="KW-1185">Reference proteome</keyword>
<dbReference type="Pfam" id="PF00583">
    <property type="entry name" value="Acetyltransf_1"/>
    <property type="match status" value="1"/>
</dbReference>
<evidence type="ECO:0000313" key="2">
    <source>
        <dbReference type="EMBL" id="GAA0321394.1"/>
    </source>
</evidence>
<dbReference type="Gene3D" id="3.40.630.30">
    <property type="match status" value="1"/>
</dbReference>
<name>A0ABP3FQX2_9BACI</name>
<dbReference type="EMBL" id="BAAADJ010000009">
    <property type="protein sequence ID" value="GAA0321394.1"/>
    <property type="molecule type" value="Genomic_DNA"/>
</dbReference>
<protein>
    <recommendedName>
        <fullName evidence="1">N-acetyltransferase domain-containing protein</fullName>
    </recommendedName>
</protein>
<proteinExistence type="predicted"/>
<organism evidence="2 3">
    <name type="scientific">Bacillus carboniphilus</name>
    <dbReference type="NCBI Taxonomy" id="86663"/>
    <lineage>
        <taxon>Bacteria</taxon>
        <taxon>Bacillati</taxon>
        <taxon>Bacillota</taxon>
        <taxon>Bacilli</taxon>
        <taxon>Bacillales</taxon>
        <taxon>Bacillaceae</taxon>
        <taxon>Bacillus</taxon>
    </lineage>
</organism>
<sequence>MKTIEYITVTLAERPDLTDKIFELHAAGWSKFMLQDEVANQYFGYLPKLFPHLQFLLLDLEENIVACGNAVSFHWDGSIDDLPGGWDDVLRRAVKENEKGIIPNTVSAIAIVVDPSYRGKSISDIMVRKMKELVKNNNFEHMVAPVRPSLKHKYPLIPMEQYAYWKTKDGEPFDPWLRIHWRTGASILSVAHESMMIKGTVSDWEKWMEMAFPDSGQYVIPGALVPILIDSESDFGLYVEPNVWMKHRL</sequence>
<feature type="domain" description="N-acetyltransferase" evidence="1">
    <location>
        <begin position="49"/>
        <end position="148"/>
    </location>
</feature>
<dbReference type="Proteomes" id="UP001500782">
    <property type="component" value="Unassembled WGS sequence"/>
</dbReference>